<dbReference type="OrthoDB" id="2279186at2759"/>
<dbReference type="AlphaFoldDB" id="A0A1X2GQ18"/>
<keyword evidence="3" id="KW-1185">Reference proteome</keyword>
<accession>A0A1X2GQ18</accession>
<feature type="chain" id="PRO_5013321523" evidence="1">
    <location>
        <begin position="22"/>
        <end position="106"/>
    </location>
</feature>
<evidence type="ECO:0000313" key="3">
    <source>
        <dbReference type="Proteomes" id="UP000242146"/>
    </source>
</evidence>
<keyword evidence="1" id="KW-0732">Signal</keyword>
<gene>
    <name evidence="2" type="ORF">DM01DRAFT_1371839</name>
</gene>
<dbReference type="Proteomes" id="UP000242146">
    <property type="component" value="Unassembled WGS sequence"/>
</dbReference>
<proteinExistence type="predicted"/>
<comment type="caution">
    <text evidence="2">The sequence shown here is derived from an EMBL/GenBank/DDBJ whole genome shotgun (WGS) entry which is preliminary data.</text>
</comment>
<evidence type="ECO:0000313" key="2">
    <source>
        <dbReference type="EMBL" id="ORX58820.1"/>
    </source>
</evidence>
<organism evidence="2 3">
    <name type="scientific">Hesseltinella vesiculosa</name>
    <dbReference type="NCBI Taxonomy" id="101127"/>
    <lineage>
        <taxon>Eukaryota</taxon>
        <taxon>Fungi</taxon>
        <taxon>Fungi incertae sedis</taxon>
        <taxon>Mucoromycota</taxon>
        <taxon>Mucoromycotina</taxon>
        <taxon>Mucoromycetes</taxon>
        <taxon>Mucorales</taxon>
        <taxon>Cunninghamellaceae</taxon>
        <taxon>Hesseltinella</taxon>
    </lineage>
</organism>
<feature type="signal peptide" evidence="1">
    <location>
        <begin position="1"/>
        <end position="21"/>
    </location>
</feature>
<sequence>MYVFCTSLVIITFALLSAVHGLVIPALRSGSISLRATGSAQYLAGPVANTGALAVDVDAGRACLLGLNDCPDDQICVTKDENYGHCGPNPKQLLKAMAASADIEHS</sequence>
<dbReference type="EMBL" id="MCGT01000006">
    <property type="protein sequence ID" value="ORX58820.1"/>
    <property type="molecule type" value="Genomic_DNA"/>
</dbReference>
<protein>
    <submittedName>
        <fullName evidence="2">Uncharacterized protein</fullName>
    </submittedName>
</protein>
<reference evidence="2 3" key="1">
    <citation type="submission" date="2016-07" db="EMBL/GenBank/DDBJ databases">
        <title>Pervasive Adenine N6-methylation of Active Genes in Fungi.</title>
        <authorList>
            <consortium name="DOE Joint Genome Institute"/>
            <person name="Mondo S.J."/>
            <person name="Dannebaum R.O."/>
            <person name="Kuo R.C."/>
            <person name="Labutti K."/>
            <person name="Haridas S."/>
            <person name="Kuo A."/>
            <person name="Salamov A."/>
            <person name="Ahrendt S.R."/>
            <person name="Lipzen A."/>
            <person name="Sullivan W."/>
            <person name="Andreopoulos W.B."/>
            <person name="Clum A."/>
            <person name="Lindquist E."/>
            <person name="Daum C."/>
            <person name="Ramamoorthy G.K."/>
            <person name="Gryganskyi A."/>
            <person name="Culley D."/>
            <person name="Magnuson J.K."/>
            <person name="James T.Y."/>
            <person name="O'Malley M.A."/>
            <person name="Stajich J.E."/>
            <person name="Spatafora J.W."/>
            <person name="Visel A."/>
            <person name="Grigoriev I.V."/>
        </authorList>
    </citation>
    <scope>NUCLEOTIDE SEQUENCE [LARGE SCALE GENOMIC DNA]</scope>
    <source>
        <strain evidence="2 3">NRRL 3301</strain>
    </source>
</reference>
<evidence type="ECO:0000256" key="1">
    <source>
        <dbReference type="SAM" id="SignalP"/>
    </source>
</evidence>
<name>A0A1X2GQ18_9FUNG</name>